<dbReference type="PANTHER" id="PTHR12752:SF9">
    <property type="entry name" value="KRAMER, ISOFORM I"/>
    <property type="match status" value="1"/>
</dbReference>
<name>A0A813RTD3_9BILA</name>
<proteinExistence type="predicted"/>
<feature type="compositionally biased region" description="Polar residues" evidence="1">
    <location>
        <begin position="289"/>
        <end position="302"/>
    </location>
</feature>
<evidence type="ECO:0000256" key="1">
    <source>
        <dbReference type="SAM" id="MobiDB-lite"/>
    </source>
</evidence>
<dbReference type="EMBL" id="CAJNOQ010000309">
    <property type="protein sequence ID" value="CAF0785686.1"/>
    <property type="molecule type" value="Genomic_DNA"/>
</dbReference>
<evidence type="ECO:0000259" key="2">
    <source>
        <dbReference type="PROSITE" id="PS50003"/>
    </source>
</evidence>
<gene>
    <name evidence="3" type="ORF">GPM918_LOCUS2717</name>
    <name evidence="4" type="ORF">SRO942_LOCUS2717</name>
</gene>
<dbReference type="InterPro" id="IPR001849">
    <property type="entry name" value="PH_domain"/>
</dbReference>
<accession>A0A813RTD3</accession>
<dbReference type="InterPro" id="IPR011993">
    <property type="entry name" value="PH-like_dom_sf"/>
</dbReference>
<dbReference type="Proteomes" id="UP000663829">
    <property type="component" value="Unassembled WGS sequence"/>
</dbReference>
<dbReference type="SUPFAM" id="SSF50729">
    <property type="entry name" value="PH domain-like"/>
    <property type="match status" value="1"/>
</dbReference>
<keyword evidence="5" id="KW-1185">Reference proteome</keyword>
<dbReference type="Pfam" id="PF00169">
    <property type="entry name" value="PH"/>
    <property type="match status" value="1"/>
</dbReference>
<dbReference type="Proteomes" id="UP000681722">
    <property type="component" value="Unassembled WGS sequence"/>
</dbReference>
<feature type="compositionally biased region" description="Low complexity" evidence="1">
    <location>
        <begin position="252"/>
        <end position="268"/>
    </location>
</feature>
<dbReference type="PANTHER" id="PTHR12752">
    <property type="entry name" value="PHOSPHOINOSITOL 3-PHOSPHATE-BINDING PROTEIN"/>
    <property type="match status" value="1"/>
</dbReference>
<dbReference type="OrthoDB" id="43122at2759"/>
<sequence>MGLRNCFQFILMENGQNLVEKNGILHCYTKGFRPWKKRWLILQDNLLTIYSDSRHEHLENIIDLKSLSISITSKNEPISSKGYAFKIYDPEEPLVKPLYLAADCKSAMTQWINALRLSSSIVNDILISTASPEVPTADDNKRDVILHKNHLIIDSLQQRSYRPQHRQILRSMDENTDYDHQSAFQRPFQHQSRPKSAGTYQSNWTTNNNSDTNSFGFYPQHVENDSLFLSSVNSYDPLRRTQSSQLLDDRNTNITTSRSKTNKTSNNNVLIDDDISGDDEQQLLRFQRYNDNNSYTRQSLSKRQNRKTTESNYQGGGDNDMNLFNNERLVDSFGRNNSHHRRFRLRTPTIKNKNKNNNRVNVDETSDDNYGFGFRPNSNNNNNESKVVEEDREARWPSSDFAVVDRLVLGPAASVLDTRQQKSRVIDNSAFDYMNTRSRQSSTRSILRGRSKSIGDFSQKANFNDVTYNLNNSGYVRTRTENELLAWQNRMLQREQRGPSRPPLPNGYQVTGPKANLNSSYSSSRYNDRLMPSNRPVSATSSLSVGSQRFDYNHHDTLSRSARVVKRHIELLYHLQSFYERIVEQLYNGSGRNSLANKTSHSVYFTHCRKVSDQLDRLKPNWERKINDLQRLLKEIPMLNNTDEWPTIKSENSRTPSFLQRRSMLKTLYHSLVSRGSLDDTHLSVLNDIDHVLNEDNICLQLEDELTSLLQHQSLLNEYCSLLQWNYQIYSINEQNRVENLLPILRDQSISADGYVAHVSQQLTELVSSLRSLEKYILSYVNTIPQFNIDDEYHHYHSSPRSYTETDLDTLQARNLPNMTSKDANAIRFSKQDRWSPFKNQNNNNNNKKDNRSRIATVKPARRLDNNNKCVGILKSTQQQRYNVKQDFDSDTIDKEIFKPDKVDIPERLVDFENEERLTTAEKLARLKKKEELRKMLSKQSVQEMSDNEFSDTHGTQSFLHKRHEEVKNREKALDLQSAIAFEAKQKSRQVAAKHYLNKTYQRSARLDEEMDN</sequence>
<evidence type="ECO:0000313" key="3">
    <source>
        <dbReference type="EMBL" id="CAF0785686.1"/>
    </source>
</evidence>
<organism evidence="3 5">
    <name type="scientific">Didymodactylos carnosus</name>
    <dbReference type="NCBI Taxonomy" id="1234261"/>
    <lineage>
        <taxon>Eukaryota</taxon>
        <taxon>Metazoa</taxon>
        <taxon>Spiralia</taxon>
        <taxon>Gnathifera</taxon>
        <taxon>Rotifera</taxon>
        <taxon>Eurotatoria</taxon>
        <taxon>Bdelloidea</taxon>
        <taxon>Philodinida</taxon>
        <taxon>Philodinidae</taxon>
        <taxon>Didymodactylos</taxon>
    </lineage>
</organism>
<evidence type="ECO:0000313" key="4">
    <source>
        <dbReference type="EMBL" id="CAF3569402.1"/>
    </source>
</evidence>
<dbReference type="AlphaFoldDB" id="A0A813RTD3"/>
<feature type="region of interest" description="Disordered" evidence="1">
    <location>
        <begin position="831"/>
        <end position="854"/>
    </location>
</feature>
<comment type="caution">
    <text evidence="3">The sequence shown here is derived from an EMBL/GenBank/DDBJ whole genome shotgun (WGS) entry which is preliminary data.</text>
</comment>
<feature type="region of interest" description="Disordered" evidence="1">
    <location>
        <begin position="184"/>
        <end position="206"/>
    </location>
</feature>
<feature type="region of interest" description="Disordered" evidence="1">
    <location>
        <begin position="349"/>
        <end position="392"/>
    </location>
</feature>
<feature type="region of interest" description="Disordered" evidence="1">
    <location>
        <begin position="289"/>
        <end position="322"/>
    </location>
</feature>
<feature type="region of interest" description="Disordered" evidence="1">
    <location>
        <begin position="240"/>
        <end position="274"/>
    </location>
</feature>
<feature type="domain" description="PH" evidence="2">
    <location>
        <begin position="18"/>
        <end position="120"/>
    </location>
</feature>
<reference evidence="3" key="1">
    <citation type="submission" date="2021-02" db="EMBL/GenBank/DDBJ databases">
        <authorList>
            <person name="Nowell W R."/>
        </authorList>
    </citation>
    <scope>NUCLEOTIDE SEQUENCE</scope>
</reference>
<feature type="region of interest" description="Disordered" evidence="1">
    <location>
        <begin position="494"/>
        <end position="543"/>
    </location>
</feature>
<protein>
    <recommendedName>
        <fullName evidence="2">PH domain-containing protein</fullName>
    </recommendedName>
</protein>
<dbReference type="EMBL" id="CAJOBC010000309">
    <property type="protein sequence ID" value="CAF3569402.1"/>
    <property type="molecule type" value="Genomic_DNA"/>
</dbReference>
<evidence type="ECO:0000313" key="5">
    <source>
        <dbReference type="Proteomes" id="UP000663829"/>
    </source>
</evidence>
<dbReference type="Gene3D" id="2.30.29.30">
    <property type="entry name" value="Pleckstrin-homology domain (PH domain)/Phosphotyrosine-binding domain (PTB)"/>
    <property type="match status" value="1"/>
</dbReference>
<dbReference type="SMART" id="SM00233">
    <property type="entry name" value="PH"/>
    <property type="match status" value="1"/>
</dbReference>
<dbReference type="PROSITE" id="PS50003">
    <property type="entry name" value="PH_DOMAIN"/>
    <property type="match status" value="1"/>
</dbReference>